<reference evidence="1 2" key="1">
    <citation type="journal article" date="2018" name="Front. Plant Sci.">
        <title>Red Clover (Trifolium pratense) and Zigzag Clover (T. medium) - A Picture of Genomic Similarities and Differences.</title>
        <authorList>
            <person name="Dluhosova J."/>
            <person name="Istvanek J."/>
            <person name="Nedelnik J."/>
            <person name="Repkova J."/>
        </authorList>
    </citation>
    <scope>NUCLEOTIDE SEQUENCE [LARGE SCALE GENOMIC DNA]</scope>
    <source>
        <strain evidence="2">cv. 10/8</strain>
        <tissue evidence="1">Leaf</tissue>
    </source>
</reference>
<evidence type="ECO:0000313" key="2">
    <source>
        <dbReference type="Proteomes" id="UP000265520"/>
    </source>
</evidence>
<keyword evidence="2" id="KW-1185">Reference proteome</keyword>
<organism evidence="1 2">
    <name type="scientific">Trifolium medium</name>
    <dbReference type="NCBI Taxonomy" id="97028"/>
    <lineage>
        <taxon>Eukaryota</taxon>
        <taxon>Viridiplantae</taxon>
        <taxon>Streptophyta</taxon>
        <taxon>Embryophyta</taxon>
        <taxon>Tracheophyta</taxon>
        <taxon>Spermatophyta</taxon>
        <taxon>Magnoliopsida</taxon>
        <taxon>eudicotyledons</taxon>
        <taxon>Gunneridae</taxon>
        <taxon>Pentapetalae</taxon>
        <taxon>rosids</taxon>
        <taxon>fabids</taxon>
        <taxon>Fabales</taxon>
        <taxon>Fabaceae</taxon>
        <taxon>Papilionoideae</taxon>
        <taxon>50 kb inversion clade</taxon>
        <taxon>NPAAA clade</taxon>
        <taxon>Hologalegina</taxon>
        <taxon>IRL clade</taxon>
        <taxon>Trifolieae</taxon>
        <taxon>Trifolium</taxon>
    </lineage>
</organism>
<name>A0A392RRA0_9FABA</name>
<dbReference type="Proteomes" id="UP000265520">
    <property type="component" value="Unassembled WGS sequence"/>
</dbReference>
<comment type="caution">
    <text evidence="1">The sequence shown here is derived from an EMBL/GenBank/DDBJ whole genome shotgun (WGS) entry which is preliminary data.</text>
</comment>
<sequence length="93" mass="10712">MAIKIHEGQEFGFGRLILASLYDSLIEGCNALKTELNEKKSKEDKEEKEREFLMSGPIWLLQLWLNATFESQMKLEVPLDKVEGVKNRQIEGT</sequence>
<dbReference type="EMBL" id="LXQA010264122">
    <property type="protein sequence ID" value="MCI39143.1"/>
    <property type="molecule type" value="Genomic_DNA"/>
</dbReference>
<accession>A0A392RRA0</accession>
<evidence type="ECO:0000313" key="1">
    <source>
        <dbReference type="EMBL" id="MCI39143.1"/>
    </source>
</evidence>
<proteinExistence type="predicted"/>
<feature type="non-terminal residue" evidence="1">
    <location>
        <position position="93"/>
    </location>
</feature>
<dbReference type="AlphaFoldDB" id="A0A392RRA0"/>
<protein>
    <submittedName>
        <fullName evidence="1">Uncharacterized protein</fullName>
    </submittedName>
</protein>